<dbReference type="SUPFAM" id="SSF56112">
    <property type="entry name" value="Protein kinase-like (PK-like)"/>
    <property type="match status" value="1"/>
</dbReference>
<dbReference type="InterPro" id="IPR006597">
    <property type="entry name" value="Sel1-like"/>
</dbReference>
<keyword evidence="2" id="KW-0067">ATP-binding</keyword>
<keyword evidence="5" id="KW-1185">Reference proteome</keyword>
<comment type="similarity">
    <text evidence="1">Belongs to the sel-1 family.</text>
</comment>
<dbReference type="OrthoDB" id="2384430at2759"/>
<dbReference type="Pfam" id="PF08238">
    <property type="entry name" value="Sel1"/>
    <property type="match status" value="6"/>
</dbReference>
<dbReference type="Pfam" id="PF07714">
    <property type="entry name" value="PK_Tyr_Ser-Thr"/>
    <property type="match status" value="1"/>
</dbReference>
<organism evidence="4 5">
    <name type="scientific">Rhizophagus irregularis (strain DAOM 197198w)</name>
    <name type="common">Glomus intraradices</name>
    <dbReference type="NCBI Taxonomy" id="1432141"/>
    <lineage>
        <taxon>Eukaryota</taxon>
        <taxon>Fungi</taxon>
        <taxon>Fungi incertae sedis</taxon>
        <taxon>Mucoromycota</taxon>
        <taxon>Glomeromycotina</taxon>
        <taxon>Glomeromycetes</taxon>
        <taxon>Glomerales</taxon>
        <taxon>Glomeraceae</taxon>
        <taxon>Rhizophagus</taxon>
    </lineage>
</organism>
<dbReference type="InterPro" id="IPR050767">
    <property type="entry name" value="Sel1_AlgK"/>
</dbReference>
<dbReference type="Gene3D" id="1.25.40.10">
    <property type="entry name" value="Tetratricopeptide repeat domain"/>
    <property type="match status" value="2"/>
</dbReference>
<feature type="domain" description="Protein kinase" evidence="3">
    <location>
        <begin position="38"/>
        <end position="308"/>
    </location>
</feature>
<dbReference type="Proteomes" id="UP000022910">
    <property type="component" value="Unassembled WGS sequence"/>
</dbReference>
<evidence type="ECO:0000256" key="1">
    <source>
        <dbReference type="ARBA" id="ARBA00038101"/>
    </source>
</evidence>
<proteinExistence type="inferred from homology"/>
<dbReference type="Gene3D" id="1.10.510.10">
    <property type="entry name" value="Transferase(Phosphotransferase) domain 1"/>
    <property type="match status" value="1"/>
</dbReference>
<dbReference type="AlphaFoldDB" id="A0A015KVD4"/>
<accession>A0A015KVD4</accession>
<evidence type="ECO:0000313" key="5">
    <source>
        <dbReference type="Proteomes" id="UP000022910"/>
    </source>
</evidence>
<dbReference type="PROSITE" id="PS00107">
    <property type="entry name" value="PROTEIN_KINASE_ATP"/>
    <property type="match status" value="1"/>
</dbReference>
<gene>
    <name evidence="4" type="ORF">RirG_147420</name>
</gene>
<dbReference type="InterPro" id="IPR011990">
    <property type="entry name" value="TPR-like_helical_dom_sf"/>
</dbReference>
<dbReference type="GO" id="GO:0004672">
    <property type="term" value="F:protein kinase activity"/>
    <property type="evidence" value="ECO:0007669"/>
    <property type="project" value="InterPro"/>
</dbReference>
<dbReference type="InterPro" id="IPR000719">
    <property type="entry name" value="Prot_kinase_dom"/>
</dbReference>
<reference evidence="4 5" key="1">
    <citation type="submission" date="2014-02" db="EMBL/GenBank/DDBJ databases">
        <title>Single nucleus genome sequencing reveals high similarity among nuclei of an endomycorrhizal fungus.</title>
        <authorList>
            <person name="Lin K."/>
            <person name="Geurts R."/>
            <person name="Zhang Z."/>
            <person name="Limpens E."/>
            <person name="Saunders D.G."/>
            <person name="Mu D."/>
            <person name="Pang E."/>
            <person name="Cao H."/>
            <person name="Cha H."/>
            <person name="Lin T."/>
            <person name="Zhou Q."/>
            <person name="Shang Y."/>
            <person name="Li Y."/>
            <person name="Ivanov S."/>
            <person name="Sharma T."/>
            <person name="Velzen R.V."/>
            <person name="Ruijter N.D."/>
            <person name="Aanen D.K."/>
            <person name="Win J."/>
            <person name="Kamoun S."/>
            <person name="Bisseling T."/>
            <person name="Huang S."/>
        </authorList>
    </citation>
    <scope>NUCLEOTIDE SEQUENCE [LARGE SCALE GENOMIC DNA]</scope>
    <source>
        <strain evidence="5">DAOM197198w</strain>
    </source>
</reference>
<feature type="binding site" evidence="2">
    <location>
        <position position="67"/>
    </location>
    <ligand>
        <name>ATP</name>
        <dbReference type="ChEBI" id="CHEBI:30616"/>
    </ligand>
</feature>
<dbReference type="PROSITE" id="PS50011">
    <property type="entry name" value="PROTEIN_KINASE_DOM"/>
    <property type="match status" value="1"/>
</dbReference>
<dbReference type="GO" id="GO:0005524">
    <property type="term" value="F:ATP binding"/>
    <property type="evidence" value="ECO:0007669"/>
    <property type="project" value="UniProtKB-UniRule"/>
</dbReference>
<sequence length="668" mass="77543">MSIYNIEMQDTENINEWINWIEESIDKEHLNYYEYNQFNNFKEIGAGSFGKVFRANLKNLEKNFALKSFFNINNATMKEIVRELKIQRKVDFHDNIIRCYGVTKFMSENHDNNINYMLVMEYANSGSLRNYLKNNFNKLTWDNKYLMAYQLACAVSCLHNEGIIHCDLHSGNVLVHHDTIKLADFGLSKRIGVSTNFQSKLFGMVPYVDPKSFSRRRNNDNQVYSLNEKSDVYSIGVLLWEMSSGQPPFYADGENYDVGLIYDISQGLRETVVPDTPDEYVKIYTKCWDGEPDNRPTIFQLIDWLKVIITKTDVMIDNIQLSSDQEFNLSNVEPSVNMPFNINNSELQGELSQLIQNFDKMNTKEIDSIIISASEQKYNLSKKDFNIIIDEINDFIFKSFNKGINDKLVKQQVIEYFNNNIIDLQDNYNWLLQHQNSSNSIFLLGYFNYYGIETNENNEKAFKLFYDAHSRDHILASYFVSICYQYGYGIDINENLAFKYFEIIAKQNYTIGQMEVGYCYENGIGVIKDVKKAFNWYKQAAKNGNIMAMHNLGLYYKDGIGVEKNHNKAFELFKQSAERGFLGGMTSLGCCYENGIGTEINKQKAFILYQKSANLGDMVAQYNLAYIYENGDGITKDINKAIYWYRKSAEQGDQDAKDKLVLLQIIYN</sequence>
<name>A0A015KVD4_RHIIW</name>
<dbReference type="PANTHER" id="PTHR11102:SF160">
    <property type="entry name" value="ERAD-ASSOCIATED E3 UBIQUITIN-PROTEIN LIGASE COMPONENT HRD3"/>
    <property type="match status" value="1"/>
</dbReference>
<evidence type="ECO:0000259" key="3">
    <source>
        <dbReference type="PROSITE" id="PS50011"/>
    </source>
</evidence>
<evidence type="ECO:0000256" key="2">
    <source>
        <dbReference type="PROSITE-ProRule" id="PRU10141"/>
    </source>
</evidence>
<dbReference type="InterPro" id="IPR001245">
    <property type="entry name" value="Ser-Thr/Tyr_kinase_cat_dom"/>
</dbReference>
<dbReference type="HOGENOM" id="CLU_000288_7_12_1"/>
<protein>
    <submittedName>
        <fullName evidence="4">Cdc15p</fullName>
    </submittedName>
</protein>
<dbReference type="SUPFAM" id="SSF81901">
    <property type="entry name" value="HCP-like"/>
    <property type="match status" value="2"/>
</dbReference>
<dbReference type="PANTHER" id="PTHR11102">
    <property type="entry name" value="SEL-1-LIKE PROTEIN"/>
    <property type="match status" value="1"/>
</dbReference>
<comment type="caution">
    <text evidence="4">The sequence shown here is derived from an EMBL/GenBank/DDBJ whole genome shotgun (WGS) entry which is preliminary data.</text>
</comment>
<keyword evidence="2" id="KW-0547">Nucleotide-binding</keyword>
<dbReference type="PRINTS" id="PR00109">
    <property type="entry name" value="TYRKINASE"/>
</dbReference>
<dbReference type="EMBL" id="JEMT01023715">
    <property type="protein sequence ID" value="EXX63956.1"/>
    <property type="molecule type" value="Genomic_DNA"/>
</dbReference>
<dbReference type="SMART" id="SM00671">
    <property type="entry name" value="SEL1"/>
    <property type="match status" value="6"/>
</dbReference>
<dbReference type="InterPro" id="IPR011009">
    <property type="entry name" value="Kinase-like_dom_sf"/>
</dbReference>
<dbReference type="InterPro" id="IPR017441">
    <property type="entry name" value="Protein_kinase_ATP_BS"/>
</dbReference>
<evidence type="ECO:0000313" key="4">
    <source>
        <dbReference type="EMBL" id="EXX63956.1"/>
    </source>
</evidence>